<protein>
    <submittedName>
        <fullName evidence="5">Uncharacterized protein</fullName>
    </submittedName>
</protein>
<comment type="similarity">
    <text evidence="2">Belongs to the Rab GDI family.</text>
</comment>
<dbReference type="GO" id="GO:0016192">
    <property type="term" value="P:vesicle-mediated transport"/>
    <property type="evidence" value="ECO:0007669"/>
    <property type="project" value="TreeGrafter"/>
</dbReference>
<gene>
    <name evidence="5" type="ORF">BGZ65_000703</name>
</gene>
<dbReference type="InterPro" id="IPR018203">
    <property type="entry name" value="GDP_dissociation_inhibitor"/>
</dbReference>
<keyword evidence="4" id="KW-0963">Cytoplasm</keyword>
<dbReference type="PRINTS" id="PR00893">
    <property type="entry name" value="RABESCORT"/>
</dbReference>
<evidence type="ECO:0000313" key="6">
    <source>
        <dbReference type="Proteomes" id="UP000749646"/>
    </source>
</evidence>
<reference evidence="5" key="1">
    <citation type="journal article" date="2020" name="Fungal Divers.">
        <title>Resolving the Mortierellaceae phylogeny through synthesis of multi-gene phylogenetics and phylogenomics.</title>
        <authorList>
            <person name="Vandepol N."/>
            <person name="Liber J."/>
            <person name="Desiro A."/>
            <person name="Na H."/>
            <person name="Kennedy M."/>
            <person name="Barry K."/>
            <person name="Grigoriev I.V."/>
            <person name="Miller A.N."/>
            <person name="O'Donnell K."/>
            <person name="Stajich J.E."/>
            <person name="Bonito G."/>
        </authorList>
    </citation>
    <scope>NUCLEOTIDE SEQUENCE</scope>
    <source>
        <strain evidence="5">MES-2147</strain>
    </source>
</reference>
<comment type="caution">
    <text evidence="5">The sequence shown here is derived from an EMBL/GenBank/DDBJ whole genome shotgun (WGS) entry which is preliminary data.</text>
</comment>
<dbReference type="EMBL" id="JAAAHW010009035">
    <property type="protein sequence ID" value="KAF9943585.1"/>
    <property type="molecule type" value="Genomic_DNA"/>
</dbReference>
<dbReference type="PANTHER" id="PTHR11787:SF4">
    <property type="entry name" value="CHM, RAB ESCORT PROTEIN 1"/>
    <property type="match status" value="1"/>
</dbReference>
<dbReference type="Gene3D" id="3.50.50.60">
    <property type="entry name" value="FAD/NAD(P)-binding domain"/>
    <property type="match status" value="1"/>
</dbReference>
<proteinExistence type="inferred from homology"/>
<dbReference type="GO" id="GO:0005096">
    <property type="term" value="F:GTPase activator activity"/>
    <property type="evidence" value="ECO:0007669"/>
    <property type="project" value="UniProtKB-KW"/>
</dbReference>
<dbReference type="GO" id="GO:0005829">
    <property type="term" value="C:cytosol"/>
    <property type="evidence" value="ECO:0007669"/>
    <property type="project" value="TreeGrafter"/>
</dbReference>
<dbReference type="SUPFAM" id="SSF51905">
    <property type="entry name" value="FAD/NAD(P)-binding domain"/>
    <property type="match status" value="1"/>
</dbReference>
<dbReference type="OrthoDB" id="9446342at2759"/>
<dbReference type="AlphaFoldDB" id="A0A9P6LUP6"/>
<dbReference type="GO" id="GO:0007264">
    <property type="term" value="P:small GTPase-mediated signal transduction"/>
    <property type="evidence" value="ECO:0007669"/>
    <property type="project" value="InterPro"/>
</dbReference>
<name>A0A9P6LUP6_9FUNG</name>
<dbReference type="InterPro" id="IPR036188">
    <property type="entry name" value="FAD/NAD-bd_sf"/>
</dbReference>
<evidence type="ECO:0000256" key="4">
    <source>
        <dbReference type="ARBA" id="ARBA00022490"/>
    </source>
</evidence>
<comment type="subcellular location">
    <subcellularLocation>
        <location evidence="1">Cytoplasm</location>
    </subcellularLocation>
</comment>
<dbReference type="GO" id="GO:0005968">
    <property type="term" value="C:Rab-protein geranylgeranyltransferase complex"/>
    <property type="evidence" value="ECO:0007669"/>
    <property type="project" value="InterPro"/>
</dbReference>
<evidence type="ECO:0000256" key="3">
    <source>
        <dbReference type="ARBA" id="ARBA00022468"/>
    </source>
</evidence>
<dbReference type="Proteomes" id="UP000749646">
    <property type="component" value="Unassembled WGS sequence"/>
</dbReference>
<dbReference type="Pfam" id="PF00996">
    <property type="entry name" value="GDI"/>
    <property type="match status" value="1"/>
</dbReference>
<keyword evidence="3" id="KW-0343">GTPase activation</keyword>
<dbReference type="GO" id="GO:0005634">
    <property type="term" value="C:nucleus"/>
    <property type="evidence" value="ECO:0007669"/>
    <property type="project" value="TreeGrafter"/>
</dbReference>
<dbReference type="GO" id="GO:0005092">
    <property type="term" value="F:GDP-dissociation inhibitor activity"/>
    <property type="evidence" value="ECO:0007669"/>
    <property type="project" value="InterPro"/>
</dbReference>
<dbReference type="PRINTS" id="PR00891">
    <property type="entry name" value="RABGDIREP"/>
</dbReference>
<evidence type="ECO:0000313" key="5">
    <source>
        <dbReference type="EMBL" id="KAF9943585.1"/>
    </source>
</evidence>
<evidence type="ECO:0000256" key="2">
    <source>
        <dbReference type="ARBA" id="ARBA00005593"/>
    </source>
</evidence>
<dbReference type="GO" id="GO:0006886">
    <property type="term" value="P:intracellular protein transport"/>
    <property type="evidence" value="ECO:0007669"/>
    <property type="project" value="InterPro"/>
</dbReference>
<accession>A0A9P6LUP6</accession>
<keyword evidence="6" id="KW-1185">Reference proteome</keyword>
<evidence type="ECO:0000256" key="1">
    <source>
        <dbReference type="ARBA" id="ARBA00004496"/>
    </source>
</evidence>
<dbReference type="InterPro" id="IPR001738">
    <property type="entry name" value="Rab_escort"/>
</dbReference>
<sequence>FVQSTYGLTGKVLTAVVYAIGFDGNDNATTTEGLKSVKIYLQSLGRYGNSAYLCPLYGVGTELAQAFCRVSAVYGGIYMLQHELVKHNVDDATNQWKSVVDHAGRTLQAKQLICSREYLSNNMDTYIEART</sequence>
<feature type="non-terminal residue" evidence="5">
    <location>
        <position position="1"/>
    </location>
</feature>
<feature type="non-terminal residue" evidence="5">
    <location>
        <position position="131"/>
    </location>
</feature>
<dbReference type="PANTHER" id="PTHR11787">
    <property type="entry name" value="RAB GDP-DISSOCIATION INHIBITOR"/>
    <property type="match status" value="1"/>
</dbReference>
<organism evidence="5 6">
    <name type="scientific">Modicella reniformis</name>
    <dbReference type="NCBI Taxonomy" id="1440133"/>
    <lineage>
        <taxon>Eukaryota</taxon>
        <taxon>Fungi</taxon>
        <taxon>Fungi incertae sedis</taxon>
        <taxon>Mucoromycota</taxon>
        <taxon>Mortierellomycotina</taxon>
        <taxon>Mortierellomycetes</taxon>
        <taxon>Mortierellales</taxon>
        <taxon>Mortierellaceae</taxon>
        <taxon>Modicella</taxon>
    </lineage>
</organism>